<evidence type="ECO:0000256" key="1">
    <source>
        <dbReference type="ARBA" id="ARBA00002687"/>
    </source>
</evidence>
<evidence type="ECO:0000313" key="8">
    <source>
        <dbReference type="Proteomes" id="UP000616885"/>
    </source>
</evidence>
<evidence type="ECO:0000256" key="5">
    <source>
        <dbReference type="ARBA" id="ARBA00023242"/>
    </source>
</evidence>
<comment type="similarity">
    <text evidence="3">Belongs to the HIR3 family.</text>
</comment>
<comment type="caution">
    <text evidence="7">The sequence shown here is derived from an EMBL/GenBank/DDBJ whole genome shotgun (WGS) entry which is preliminary data.</text>
</comment>
<sequence length="281" mass="31447">MPGFQAINLEPEENVDELIDTTKEIHVDEALKRFQNALRLHAQGSRSREAAESAYIELFDSEVFKYREAQTDYERAERHAGNVTEPQILDSFSAGLDIDAGGADGVAASLSLALYLGYKNYGEFFLDKLKDKLQSDPDVKKARVFFHQDGASKILENWARALDQDPSDPEVWRRAARFGAALNSGRLKRYCLEAAIELDDDPAVMEIEPPSLAEGLAGEQLKDQLKLLHDEIALSHPGMAPWIKKEMPSMIKRHLDPIPYLPDPTQSLTPPPRPPQNLTIS</sequence>
<dbReference type="GO" id="GO:0000417">
    <property type="term" value="C:HIR complex"/>
    <property type="evidence" value="ECO:0007669"/>
    <property type="project" value="TreeGrafter"/>
</dbReference>
<keyword evidence="5" id="KW-0539">Nucleus</keyword>
<dbReference type="AlphaFoldDB" id="A0A8H7K5P8"/>
<dbReference type="EMBL" id="JADCTT010000014">
    <property type="protein sequence ID" value="KAF9744332.1"/>
    <property type="molecule type" value="Genomic_DNA"/>
</dbReference>
<organism evidence="7 8">
    <name type="scientific">Bionectria ochroleuca</name>
    <name type="common">Gliocladium roseum</name>
    <dbReference type="NCBI Taxonomy" id="29856"/>
    <lineage>
        <taxon>Eukaryota</taxon>
        <taxon>Fungi</taxon>
        <taxon>Dikarya</taxon>
        <taxon>Ascomycota</taxon>
        <taxon>Pezizomycotina</taxon>
        <taxon>Sordariomycetes</taxon>
        <taxon>Hypocreomycetidae</taxon>
        <taxon>Hypocreales</taxon>
        <taxon>Bionectriaceae</taxon>
        <taxon>Clonostachys</taxon>
    </lineage>
</organism>
<evidence type="ECO:0000256" key="2">
    <source>
        <dbReference type="ARBA" id="ARBA00004123"/>
    </source>
</evidence>
<accession>A0A8H7K5P8</accession>
<protein>
    <recommendedName>
        <fullName evidence="4">Histone transcription regulator 3 homolog</fullName>
    </recommendedName>
</protein>
<dbReference type="GO" id="GO:0005634">
    <property type="term" value="C:nucleus"/>
    <property type="evidence" value="ECO:0007669"/>
    <property type="project" value="UniProtKB-SubCell"/>
</dbReference>
<comment type="subcellular location">
    <subcellularLocation>
        <location evidence="2">Nucleus</location>
    </subcellularLocation>
</comment>
<evidence type="ECO:0000256" key="6">
    <source>
        <dbReference type="SAM" id="MobiDB-lite"/>
    </source>
</evidence>
<dbReference type="InterPro" id="IPR011990">
    <property type="entry name" value="TPR-like_helical_dom_sf"/>
</dbReference>
<proteinExistence type="inferred from homology"/>
<evidence type="ECO:0000313" key="7">
    <source>
        <dbReference type="EMBL" id="KAF9744332.1"/>
    </source>
</evidence>
<dbReference type="GO" id="GO:0031491">
    <property type="term" value="F:nucleosome binding"/>
    <property type="evidence" value="ECO:0007669"/>
    <property type="project" value="TreeGrafter"/>
</dbReference>
<evidence type="ECO:0000256" key="3">
    <source>
        <dbReference type="ARBA" id="ARBA00007335"/>
    </source>
</evidence>
<evidence type="ECO:0000256" key="4">
    <source>
        <dbReference type="ARBA" id="ARBA00014848"/>
    </source>
</evidence>
<name>A0A8H7K5P8_BIOOC</name>
<dbReference type="Gene3D" id="1.25.40.10">
    <property type="entry name" value="Tetratricopeptide repeat domain"/>
    <property type="match status" value="1"/>
</dbReference>
<dbReference type="InterPro" id="IPR033053">
    <property type="entry name" value="Hir3/CABIN1"/>
</dbReference>
<gene>
    <name evidence="7" type="ORF">IM811_005113</name>
</gene>
<dbReference type="PANTHER" id="PTHR15502">
    <property type="entry name" value="CALCINEURIN-BINDING PROTEIN CABIN 1-RELATED"/>
    <property type="match status" value="1"/>
</dbReference>
<dbReference type="Proteomes" id="UP000616885">
    <property type="component" value="Unassembled WGS sequence"/>
</dbReference>
<feature type="region of interest" description="Disordered" evidence="6">
    <location>
        <begin position="255"/>
        <end position="281"/>
    </location>
</feature>
<dbReference type="PANTHER" id="PTHR15502:SF7">
    <property type="entry name" value="CALCINEURIN-BINDING PROTEIN CABIN-1"/>
    <property type="match status" value="1"/>
</dbReference>
<reference evidence="7" key="1">
    <citation type="submission" date="2020-10" db="EMBL/GenBank/DDBJ databases">
        <title>High-Quality Genome Resource of Clonostachys rosea strain S41 by Oxford Nanopore Long-Read Sequencing.</title>
        <authorList>
            <person name="Wang H."/>
        </authorList>
    </citation>
    <scope>NUCLEOTIDE SEQUENCE</scope>
    <source>
        <strain evidence="7">S41</strain>
    </source>
</reference>
<dbReference type="GO" id="GO:0006325">
    <property type="term" value="P:chromatin organization"/>
    <property type="evidence" value="ECO:0007669"/>
    <property type="project" value="InterPro"/>
</dbReference>
<comment type="function">
    <text evidence="1">Has a role in a nucleosome assembly pathway that is required for the integrity of heterochromatin and proper chromosome segregation.</text>
</comment>